<dbReference type="AlphaFoldDB" id="A0A1G6CKK5"/>
<dbReference type="EMBL" id="FMXP01000023">
    <property type="protein sequence ID" value="SDB33424.1"/>
    <property type="molecule type" value="Genomic_DNA"/>
</dbReference>
<dbReference type="eggNOG" id="ENOG50340QP">
    <property type="taxonomic scope" value="Bacteria"/>
</dbReference>
<evidence type="ECO:0000313" key="2">
    <source>
        <dbReference type="Proteomes" id="UP000182508"/>
    </source>
</evidence>
<sequence length="218" mass="25830">MIKIFNPNKLTRQPFFQELINYLYSHDDVTLRQIKRDFPYVTKIDRDIEDYVQAGYIVRQDKRYSLDLPLLEIAEPVNLDDMIFVDTESQAYEDLLALEFQTELANATNQARLIEKTDFSRNKLTLSNYFYKLKTAQPLSQEQEKLYEILGDVNPEYALKYMTTTLLKFCRKDSIKQKRKDIFVDSLLILGYLKETDQQTYKLKLSLDPETFIFVAEL</sequence>
<proteinExistence type="predicted"/>
<name>A0A1G6CKK5_9STRE</name>
<keyword evidence="2" id="KW-1185">Reference proteome</keyword>
<dbReference type="STRING" id="439219.SAMN02910293_01659"/>
<dbReference type="Pfam" id="PF08820">
    <property type="entry name" value="DUF1803"/>
    <property type="match status" value="1"/>
</dbReference>
<gene>
    <name evidence="1" type="ORF">SAMN02910293_01659</name>
</gene>
<evidence type="ECO:0008006" key="3">
    <source>
        <dbReference type="Google" id="ProtNLM"/>
    </source>
</evidence>
<evidence type="ECO:0000313" key="1">
    <source>
        <dbReference type="EMBL" id="SDB33424.1"/>
    </source>
</evidence>
<reference evidence="1 2" key="1">
    <citation type="submission" date="2016-10" db="EMBL/GenBank/DDBJ databases">
        <authorList>
            <person name="de Groot N.N."/>
        </authorList>
    </citation>
    <scope>NUCLEOTIDE SEQUENCE [LARGE SCALE GENOMIC DNA]</scope>
    <source>
        <strain evidence="1 2">A-4</strain>
    </source>
</reference>
<accession>A0A1G6CKK5</accession>
<organism evidence="1 2">
    <name type="scientific">Streptococcus henryi</name>
    <dbReference type="NCBI Taxonomy" id="439219"/>
    <lineage>
        <taxon>Bacteria</taxon>
        <taxon>Bacillati</taxon>
        <taxon>Bacillota</taxon>
        <taxon>Bacilli</taxon>
        <taxon>Lactobacillales</taxon>
        <taxon>Streptococcaceae</taxon>
        <taxon>Streptococcus</taxon>
    </lineage>
</organism>
<dbReference type="Proteomes" id="UP000182508">
    <property type="component" value="Unassembled WGS sequence"/>
</dbReference>
<dbReference type="RefSeq" id="WP_074486326.1">
    <property type="nucleotide sequence ID" value="NZ_FMXP01000023.1"/>
</dbReference>
<dbReference type="InterPro" id="IPR014924">
    <property type="entry name" value="DUF1803"/>
</dbReference>
<protein>
    <recommendedName>
        <fullName evidence="3">DUF1803 domain-containing protein</fullName>
    </recommendedName>
</protein>